<organism evidence="2">
    <name type="scientific">Streptomyces sp. AM-7161</name>
    <dbReference type="NCBI Taxonomy" id="221710"/>
    <lineage>
        <taxon>Bacteria</taxon>
        <taxon>Bacillati</taxon>
        <taxon>Actinomycetota</taxon>
        <taxon>Actinomycetes</taxon>
        <taxon>Kitasatosporales</taxon>
        <taxon>Streptomycetaceae</taxon>
        <taxon>Streptomyces</taxon>
    </lineage>
</organism>
<sequence length="348" mass="37022">MNSRETRTVRSHPCAGAGCRRRRETETGRGRRAAAGTSLCPDCQGELLTNLRRLPPLYRACGQLLDGSRNVSGPRERTSGGGLPGLPFNTAASDARREALAVLGSWAGLIAEARRLPRPDRTVEALTAFLIRHSGWLTAHSAAGDASRELSEVTRRAARVATPDDQRRLVTVGACPEPGCAGRLQSLIRPDAAGAAPAVRCRTDPAHHWAGEELMLLRRRLAAKAGTAQPPGAARPASPRPASPGTAHPAAPDGATPPASRAQGSSAPSGGGEADTVRIVWLSASDITRLWGTPSGSVYRLASQRAWRRRSRDGRTYYHEADVVRALSERHPRPVLTAPAGPRPPARR</sequence>
<evidence type="ECO:0000256" key="1">
    <source>
        <dbReference type="SAM" id="MobiDB-lite"/>
    </source>
</evidence>
<feature type="region of interest" description="Disordered" evidence="1">
    <location>
        <begin position="329"/>
        <end position="348"/>
    </location>
</feature>
<protein>
    <submittedName>
        <fullName evidence="2">Uncharacterized protein med-ORF27</fullName>
    </submittedName>
</protein>
<feature type="region of interest" description="Disordered" evidence="1">
    <location>
        <begin position="223"/>
        <end position="273"/>
    </location>
</feature>
<reference evidence="2" key="1">
    <citation type="journal article" date="2003" name="Microbiology (Mosc.)">
        <title>Cloning, sequencing and heterologous expression of the medermycin biosynthetic gene cluster of Streptomyces sp. AM-7161: towards comparative analysis of the benzoisochromanequione gene clusters.</title>
        <authorList>
            <person name="Ichinose K."/>
            <person name="Ozawa M."/>
            <person name="Itou K."/>
            <person name="Kunieda K."/>
            <person name="Ebizuka Y."/>
        </authorList>
    </citation>
    <scope>NUCLEOTIDE SEQUENCE</scope>
    <source>
        <strain evidence="2">AM-7161</strain>
    </source>
</reference>
<dbReference type="EMBL" id="AB103463">
    <property type="protein sequence ID" value="BAC79023.1"/>
    <property type="molecule type" value="Genomic_DNA"/>
</dbReference>
<proteinExistence type="predicted"/>
<feature type="region of interest" description="Disordered" evidence="1">
    <location>
        <begin position="1"/>
        <end position="36"/>
    </location>
</feature>
<dbReference type="AlphaFoldDB" id="Q7WT31"/>
<accession>Q7WT31</accession>
<evidence type="ECO:0000313" key="2">
    <source>
        <dbReference type="EMBL" id="BAC79023.1"/>
    </source>
</evidence>
<name>Q7WT31_9ACTN</name>
<gene>
    <name evidence="2" type="primary">med-ORF27</name>
</gene>